<evidence type="ECO:0000313" key="5">
    <source>
        <dbReference type="Proteomes" id="UP000229730"/>
    </source>
</evidence>
<dbReference type="PROSITE" id="PS50977">
    <property type="entry name" value="HTH_TETR_2"/>
    <property type="match status" value="1"/>
</dbReference>
<dbReference type="Pfam" id="PF00440">
    <property type="entry name" value="TetR_N"/>
    <property type="match status" value="1"/>
</dbReference>
<evidence type="ECO:0000259" key="3">
    <source>
        <dbReference type="PROSITE" id="PS50977"/>
    </source>
</evidence>
<comment type="caution">
    <text evidence="4">The sequence shown here is derived from an EMBL/GenBank/DDBJ whole genome shotgun (WGS) entry which is preliminary data.</text>
</comment>
<feature type="DNA-binding region" description="H-T-H motif" evidence="2">
    <location>
        <begin position="29"/>
        <end position="48"/>
    </location>
</feature>
<dbReference type="Gene3D" id="1.10.357.10">
    <property type="entry name" value="Tetracycline Repressor, domain 2"/>
    <property type="match status" value="1"/>
</dbReference>
<gene>
    <name evidence="4" type="ORF">CRD36_03525</name>
</gene>
<evidence type="ECO:0000313" key="4">
    <source>
        <dbReference type="EMBL" id="PHZ85764.1"/>
    </source>
</evidence>
<dbReference type="InterPro" id="IPR001647">
    <property type="entry name" value="HTH_TetR"/>
</dbReference>
<dbReference type="InParanoid" id="A0A2G4YTV1"/>
<dbReference type="OrthoDB" id="8701707at2"/>
<feature type="domain" description="HTH tetR-type" evidence="3">
    <location>
        <begin position="6"/>
        <end position="66"/>
    </location>
</feature>
<sequence>MVRTAEFEDHTFIQASLELISLGGPGATTMAAIAKCAGAPTGSIYHRFPSRNALLGTVWHQALDSLTMATTPALLQGDSQGAVTALLDWAESHPKEARLILLYEESDLIDGPLPEEIHKAIAARHRDLGTGLTALLAHKKKTLSAANLALANFAIFDGPIAAMKPLLRAKKAAMPLNTCRAAALACARTTLDLLE</sequence>
<protein>
    <recommendedName>
        <fullName evidence="3">HTH tetR-type domain-containing protein</fullName>
    </recommendedName>
</protein>
<dbReference type="RefSeq" id="WP_099471349.1">
    <property type="nucleotide sequence ID" value="NZ_CP041025.1"/>
</dbReference>
<keyword evidence="5" id="KW-1185">Reference proteome</keyword>
<name>A0A2G4YTV1_9PROT</name>
<evidence type="ECO:0000256" key="2">
    <source>
        <dbReference type="PROSITE-ProRule" id="PRU00335"/>
    </source>
</evidence>
<keyword evidence="1 2" id="KW-0238">DNA-binding</keyword>
<reference evidence="4 5" key="1">
    <citation type="submission" date="2017-10" db="EMBL/GenBank/DDBJ databases">
        <title>Frigbacter circumglobatus gen. nov. sp. nov., isolated from sediment cultured in situ.</title>
        <authorList>
            <person name="Zhao Z."/>
        </authorList>
    </citation>
    <scope>NUCLEOTIDE SEQUENCE [LARGE SCALE GENOMIC DNA]</scope>
    <source>
        <strain evidence="4 5">ZYL</strain>
    </source>
</reference>
<accession>A0A2G4YTV1</accession>
<dbReference type="Proteomes" id="UP000229730">
    <property type="component" value="Unassembled WGS sequence"/>
</dbReference>
<dbReference type="GO" id="GO:0003677">
    <property type="term" value="F:DNA binding"/>
    <property type="evidence" value="ECO:0007669"/>
    <property type="project" value="UniProtKB-UniRule"/>
</dbReference>
<dbReference type="SUPFAM" id="SSF46689">
    <property type="entry name" value="Homeodomain-like"/>
    <property type="match status" value="1"/>
</dbReference>
<dbReference type="EMBL" id="PDEM01000009">
    <property type="protein sequence ID" value="PHZ85764.1"/>
    <property type="molecule type" value="Genomic_DNA"/>
</dbReference>
<dbReference type="AlphaFoldDB" id="A0A2G4YTV1"/>
<evidence type="ECO:0000256" key="1">
    <source>
        <dbReference type="ARBA" id="ARBA00023125"/>
    </source>
</evidence>
<dbReference type="InterPro" id="IPR009057">
    <property type="entry name" value="Homeodomain-like_sf"/>
</dbReference>
<organism evidence="4 5">
    <name type="scientific">Paremcibacter congregatus</name>
    <dbReference type="NCBI Taxonomy" id="2043170"/>
    <lineage>
        <taxon>Bacteria</taxon>
        <taxon>Pseudomonadati</taxon>
        <taxon>Pseudomonadota</taxon>
        <taxon>Alphaproteobacteria</taxon>
        <taxon>Emcibacterales</taxon>
        <taxon>Emcibacteraceae</taxon>
        <taxon>Paremcibacter</taxon>
    </lineage>
</organism>
<proteinExistence type="predicted"/>